<dbReference type="SUPFAM" id="SSF53254">
    <property type="entry name" value="Phosphoglycerate mutase-like"/>
    <property type="match status" value="1"/>
</dbReference>
<dbReference type="GeneID" id="25979853"/>
<dbReference type="Proteomes" id="UP000007796">
    <property type="component" value="Unassembled WGS sequence"/>
</dbReference>
<dbReference type="CDD" id="cd07067">
    <property type="entry name" value="HP_PGM_like"/>
    <property type="match status" value="1"/>
</dbReference>
<dbReference type="AlphaFoldDB" id="F0XLU2"/>
<evidence type="ECO:0000313" key="2">
    <source>
        <dbReference type="Proteomes" id="UP000007796"/>
    </source>
</evidence>
<dbReference type="PANTHER" id="PTHR48100:SF54">
    <property type="entry name" value="PHOSPHATASE SPAC5H10.03-RELATED"/>
    <property type="match status" value="1"/>
</dbReference>
<dbReference type="Gene3D" id="3.40.50.1240">
    <property type="entry name" value="Phosphoglycerate mutase-like"/>
    <property type="match status" value="1"/>
</dbReference>
<organism evidence="2">
    <name type="scientific">Grosmannia clavigera (strain kw1407 / UAMH 11150)</name>
    <name type="common">Blue stain fungus</name>
    <name type="synonym">Graphiocladiella clavigera</name>
    <dbReference type="NCBI Taxonomy" id="655863"/>
    <lineage>
        <taxon>Eukaryota</taxon>
        <taxon>Fungi</taxon>
        <taxon>Dikarya</taxon>
        <taxon>Ascomycota</taxon>
        <taxon>Pezizomycotina</taxon>
        <taxon>Sordariomycetes</taxon>
        <taxon>Sordariomycetidae</taxon>
        <taxon>Ophiostomatales</taxon>
        <taxon>Ophiostomataceae</taxon>
        <taxon>Leptographium</taxon>
    </lineage>
</organism>
<sequence length="485" mass="53985">MPAQKYEIVLDDQLQWVRVPLPSKAALAAAAESKRQRLFEERWVEKADSDQPDDLDRFLEEVRTIAAGAVGKKNRELATRTMLSAHSTVCLDHDRRIAFGQVRPPPKSIFGVRDGGVDTRRYRHRRHRPDGAHLKNKVTGLPRCHSDIAATCLAPEPSQFDSGSIVVAGLAKLGEWTESAHGRAGIFSEERVRRNRKQALSNAMRRSQPKGSTVYQALRLLVGIPVALIATMVVIDIVRHAEGWHNIAIENQRIQDPVLTDRGEKQCDNLRATYPHGKKLNMLVASPMQRTLQTCILSFGELAPSGTIVVAIPELQELSTLPSDVGSDPSVLHKLFGDQVDFSRVKPGWNNKSADTPFEPTIPKIEARARKARCTLRELTAHLGGDDHIAVVSHGAFLHFLTEDFHGVPPERATGWENTEYRSYVFADPTGADENATLQEMAESRIARLGHNDSVDQDSLKKNHIEVILDQMAQVVGMDRGFKFQ</sequence>
<dbReference type="Pfam" id="PF00300">
    <property type="entry name" value="His_Phos_1"/>
    <property type="match status" value="1"/>
</dbReference>
<dbReference type="InParanoid" id="F0XLU2"/>
<dbReference type="GO" id="GO:0005737">
    <property type="term" value="C:cytoplasm"/>
    <property type="evidence" value="ECO:0007669"/>
    <property type="project" value="TreeGrafter"/>
</dbReference>
<dbReference type="PANTHER" id="PTHR48100">
    <property type="entry name" value="BROAD-SPECIFICITY PHOSPHATASE YOR283W-RELATED"/>
    <property type="match status" value="1"/>
</dbReference>
<dbReference type="SMART" id="SM00855">
    <property type="entry name" value="PGAM"/>
    <property type="match status" value="1"/>
</dbReference>
<proteinExistence type="predicted"/>
<name>F0XLU2_GROCL</name>
<protein>
    <submittedName>
        <fullName evidence="1">Phosphoglycerate mutase family protein</fullName>
    </submittedName>
</protein>
<dbReference type="InterPro" id="IPR050275">
    <property type="entry name" value="PGM_Phosphatase"/>
</dbReference>
<dbReference type="eggNOG" id="KOG4754">
    <property type="taxonomic scope" value="Eukaryota"/>
</dbReference>
<dbReference type="RefSeq" id="XP_014170961.1">
    <property type="nucleotide sequence ID" value="XM_014315486.1"/>
</dbReference>
<accession>F0XLU2</accession>
<gene>
    <name evidence="1" type="ORF">CMQ_6421</name>
</gene>
<dbReference type="InterPro" id="IPR013078">
    <property type="entry name" value="His_Pase_superF_clade-1"/>
</dbReference>
<dbReference type="EMBL" id="GL629794">
    <property type="protein sequence ID" value="EFX01479.1"/>
    <property type="molecule type" value="Genomic_DNA"/>
</dbReference>
<keyword evidence="2" id="KW-1185">Reference proteome</keyword>
<evidence type="ECO:0000313" key="1">
    <source>
        <dbReference type="EMBL" id="EFX01479.1"/>
    </source>
</evidence>
<dbReference type="OrthoDB" id="496981at2759"/>
<dbReference type="GO" id="GO:0016791">
    <property type="term" value="F:phosphatase activity"/>
    <property type="evidence" value="ECO:0007669"/>
    <property type="project" value="TreeGrafter"/>
</dbReference>
<dbReference type="InterPro" id="IPR029033">
    <property type="entry name" value="His_PPase_superfam"/>
</dbReference>
<dbReference type="HOGENOM" id="CLU_562656_0_0_1"/>
<reference evidence="1 2" key="1">
    <citation type="journal article" date="2011" name="Proc. Natl. Acad. Sci. U.S.A.">
        <title>Genome and transcriptome analyses of the mountain pine beetle-fungal symbiont Grosmannia clavigera, a lodgepole pine pathogen.</title>
        <authorList>
            <person name="DiGuistini S."/>
            <person name="Wang Y."/>
            <person name="Liao N.Y."/>
            <person name="Taylor G."/>
            <person name="Tanguay P."/>
            <person name="Feau N."/>
            <person name="Henrissat B."/>
            <person name="Chan S.K."/>
            <person name="Hesse-Orce U."/>
            <person name="Alamouti S.M."/>
            <person name="Tsui C.K.M."/>
            <person name="Docking R.T."/>
            <person name="Levasseur A."/>
            <person name="Haridas S."/>
            <person name="Robertson G."/>
            <person name="Birol I."/>
            <person name="Holt R.A."/>
            <person name="Marra M.A."/>
            <person name="Hamelin R.C."/>
            <person name="Hirst M."/>
            <person name="Jones S.J.M."/>
            <person name="Bohlmann J."/>
            <person name="Breuil C."/>
        </authorList>
    </citation>
    <scope>NUCLEOTIDE SEQUENCE [LARGE SCALE GENOMIC DNA]</scope>
    <source>
        <strain evidence="2">kw1407 / UAMH 11150</strain>
    </source>
</reference>